<comment type="similarity">
    <text evidence="8">Belongs to the binding-protein-dependent transport system permease family. LivHM subfamily.</text>
</comment>
<dbReference type="AlphaFoldDB" id="A0A4S5C2M4"/>
<dbReference type="Pfam" id="PF02653">
    <property type="entry name" value="BPD_transp_2"/>
    <property type="match status" value="1"/>
</dbReference>
<dbReference type="InterPro" id="IPR001851">
    <property type="entry name" value="ABC_transp_permease"/>
</dbReference>
<feature type="non-terminal residue" evidence="10">
    <location>
        <position position="123"/>
    </location>
</feature>
<feature type="transmembrane region" description="Helical" evidence="9">
    <location>
        <begin position="34"/>
        <end position="50"/>
    </location>
</feature>
<dbReference type="Proteomes" id="UP000305282">
    <property type="component" value="Unassembled WGS sequence"/>
</dbReference>
<keyword evidence="11" id="KW-1185">Reference proteome</keyword>
<dbReference type="PANTHER" id="PTHR11795:SF450">
    <property type="entry name" value="ABC TRANSPORTER PERMEASE PROTEIN"/>
    <property type="match status" value="1"/>
</dbReference>
<dbReference type="RefSeq" id="WP_412842885.1">
    <property type="nucleotide sequence ID" value="NZ_SSXH01000910.1"/>
</dbReference>
<evidence type="ECO:0000256" key="7">
    <source>
        <dbReference type="ARBA" id="ARBA00023136"/>
    </source>
</evidence>
<evidence type="ECO:0000313" key="11">
    <source>
        <dbReference type="Proteomes" id="UP000305282"/>
    </source>
</evidence>
<dbReference type="EMBL" id="SSXH01000910">
    <property type="protein sequence ID" value="THJ36748.1"/>
    <property type="molecule type" value="Genomic_DNA"/>
</dbReference>
<evidence type="ECO:0000256" key="9">
    <source>
        <dbReference type="SAM" id="Phobius"/>
    </source>
</evidence>
<keyword evidence="5" id="KW-0029">Amino-acid transport</keyword>
<dbReference type="InterPro" id="IPR052157">
    <property type="entry name" value="BCAA_transport_permease"/>
</dbReference>
<protein>
    <submittedName>
        <fullName evidence="10">ABC transporter</fullName>
    </submittedName>
</protein>
<evidence type="ECO:0000256" key="8">
    <source>
        <dbReference type="ARBA" id="ARBA00037998"/>
    </source>
</evidence>
<dbReference type="GO" id="GO:0005886">
    <property type="term" value="C:plasma membrane"/>
    <property type="evidence" value="ECO:0007669"/>
    <property type="project" value="UniProtKB-SubCell"/>
</dbReference>
<comment type="caution">
    <text evidence="10">The sequence shown here is derived from an EMBL/GenBank/DDBJ whole genome shotgun (WGS) entry which is preliminary data.</text>
</comment>
<evidence type="ECO:0000256" key="1">
    <source>
        <dbReference type="ARBA" id="ARBA00004651"/>
    </source>
</evidence>
<evidence type="ECO:0000256" key="3">
    <source>
        <dbReference type="ARBA" id="ARBA00022475"/>
    </source>
</evidence>
<keyword evidence="7 9" id="KW-0472">Membrane</keyword>
<evidence type="ECO:0000256" key="2">
    <source>
        <dbReference type="ARBA" id="ARBA00022448"/>
    </source>
</evidence>
<keyword evidence="2" id="KW-0813">Transport</keyword>
<evidence type="ECO:0000256" key="5">
    <source>
        <dbReference type="ARBA" id="ARBA00022970"/>
    </source>
</evidence>
<keyword evidence="3" id="KW-1003">Cell membrane</keyword>
<evidence type="ECO:0000256" key="6">
    <source>
        <dbReference type="ARBA" id="ARBA00022989"/>
    </source>
</evidence>
<sequence length="123" mass="12574">MGSFLGYAVISLGTGALYVFVAAGLLLIHRGSGVLNLGQGALVMIAAYLFREAGDGWGLPTALAAVVVIVLTGLIALLFHAVVLRPMRHAAPLNRVVATLGLLIVLQAAVVLAFGGQSRSVPS</sequence>
<keyword evidence="6 9" id="KW-1133">Transmembrane helix</keyword>
<feature type="transmembrane region" description="Helical" evidence="9">
    <location>
        <begin position="62"/>
        <end position="84"/>
    </location>
</feature>
<accession>A0A4S5C2M4</accession>
<proteinExistence type="inferred from homology"/>
<keyword evidence="4 9" id="KW-0812">Transmembrane</keyword>
<dbReference type="GO" id="GO:0006865">
    <property type="term" value="P:amino acid transport"/>
    <property type="evidence" value="ECO:0007669"/>
    <property type="project" value="UniProtKB-KW"/>
</dbReference>
<reference evidence="10 11" key="1">
    <citation type="submission" date="2019-04" db="EMBL/GenBank/DDBJ databases">
        <title>Draft genome sequences for three unisolated Alnus-infective Frankia Sp+ strains, AgTrS, AiOr and AvVan, the first sequenced Frankia strains able to sporulate in-planta.</title>
        <authorList>
            <person name="Bethencourt L."/>
            <person name="Vautrin F."/>
            <person name="Taib N."/>
            <person name="Dubost A."/>
            <person name="Castro-Garcia L."/>
            <person name="Imbaud O."/>
            <person name="Abrouk D."/>
            <person name="Fournier P."/>
            <person name="Briolay J."/>
            <person name="Nguyen A."/>
            <person name="Normand P."/>
            <person name="Fernandez M.P."/>
            <person name="Brochier-Armanet C."/>
            <person name="Herrera-Belaroussi A."/>
        </authorList>
    </citation>
    <scope>NUCLEOTIDE SEQUENCE [LARGE SCALE GENOMIC DNA]</scope>
    <source>
        <strain evidence="10 11">AvVan</strain>
    </source>
</reference>
<evidence type="ECO:0000256" key="4">
    <source>
        <dbReference type="ARBA" id="ARBA00022692"/>
    </source>
</evidence>
<comment type="subcellular location">
    <subcellularLocation>
        <location evidence="1">Cell membrane</location>
        <topology evidence="1">Multi-pass membrane protein</topology>
    </subcellularLocation>
</comment>
<organism evidence="10 11">
    <name type="scientific">Candidatus Frankia alpina</name>
    <dbReference type="NCBI Taxonomy" id="2699483"/>
    <lineage>
        <taxon>Bacteria</taxon>
        <taxon>Bacillati</taxon>
        <taxon>Actinomycetota</taxon>
        <taxon>Actinomycetes</taxon>
        <taxon>Frankiales</taxon>
        <taxon>Frankiaceae</taxon>
        <taxon>Frankia</taxon>
    </lineage>
</organism>
<name>A0A4S5C2M4_9ACTN</name>
<feature type="transmembrane region" description="Helical" evidence="9">
    <location>
        <begin position="6"/>
        <end position="27"/>
    </location>
</feature>
<dbReference type="PANTHER" id="PTHR11795">
    <property type="entry name" value="BRANCHED-CHAIN AMINO ACID TRANSPORT SYSTEM PERMEASE PROTEIN LIVH"/>
    <property type="match status" value="1"/>
</dbReference>
<evidence type="ECO:0000313" key="10">
    <source>
        <dbReference type="EMBL" id="THJ36748.1"/>
    </source>
</evidence>
<gene>
    <name evidence="10" type="ORF">E7Y31_21960</name>
</gene>
<dbReference type="GO" id="GO:0022857">
    <property type="term" value="F:transmembrane transporter activity"/>
    <property type="evidence" value="ECO:0007669"/>
    <property type="project" value="InterPro"/>
</dbReference>
<feature type="transmembrane region" description="Helical" evidence="9">
    <location>
        <begin position="96"/>
        <end position="115"/>
    </location>
</feature>